<accession>A0ABR6GJP6</accession>
<dbReference type="EMBL" id="JACHXX010000018">
    <property type="protein sequence ID" value="MBB3166523.1"/>
    <property type="molecule type" value="Genomic_DNA"/>
</dbReference>
<gene>
    <name evidence="1" type="ORF">FHS25_007040</name>
</gene>
<evidence type="ECO:0000313" key="2">
    <source>
        <dbReference type="Proteomes" id="UP000542811"/>
    </source>
</evidence>
<comment type="caution">
    <text evidence="1">The sequence shown here is derived from an EMBL/GenBank/DDBJ whole genome shotgun (WGS) entry which is preliminary data.</text>
</comment>
<evidence type="ECO:0000313" key="1">
    <source>
        <dbReference type="EMBL" id="MBB3166523.1"/>
    </source>
</evidence>
<sequence>MAADDEPFTIAGLMRALEAAQRTGDNMLGVSK</sequence>
<keyword evidence="2" id="KW-1185">Reference proteome</keyword>
<name>A0ABR6GJP6_9HYPH</name>
<proteinExistence type="predicted"/>
<organism evidence="1 2">
    <name type="scientific">Rhizobium laguerreae</name>
    <dbReference type="NCBI Taxonomy" id="1076926"/>
    <lineage>
        <taxon>Bacteria</taxon>
        <taxon>Pseudomonadati</taxon>
        <taxon>Pseudomonadota</taxon>
        <taxon>Alphaproteobacteria</taxon>
        <taxon>Hyphomicrobiales</taxon>
        <taxon>Rhizobiaceae</taxon>
        <taxon>Rhizobium/Agrobacterium group</taxon>
        <taxon>Rhizobium</taxon>
    </lineage>
</organism>
<protein>
    <submittedName>
        <fullName evidence="1">Uncharacterized protein</fullName>
    </submittedName>
</protein>
<reference evidence="1 2" key="1">
    <citation type="submission" date="2020-08" db="EMBL/GenBank/DDBJ databases">
        <title>Genomic Encyclopedia of Type Strains, Phase III (KMG-III): the genomes of soil and plant-associated and newly described type strains.</title>
        <authorList>
            <person name="Whitman W."/>
        </authorList>
    </citation>
    <scope>NUCLEOTIDE SEQUENCE [LARGE SCALE GENOMIC DNA]</scope>
    <source>
        <strain evidence="1 2">CECT 8280</strain>
    </source>
</reference>
<dbReference type="Proteomes" id="UP000542811">
    <property type="component" value="Unassembled WGS sequence"/>
</dbReference>